<dbReference type="EMBL" id="GL883078">
    <property type="protein sequence ID" value="EGF90878.1"/>
    <property type="molecule type" value="Genomic_DNA"/>
</dbReference>
<dbReference type="Proteomes" id="UP000006512">
    <property type="component" value="Unassembled WGS sequence"/>
</dbReference>
<protein>
    <submittedName>
        <fullName evidence="3">Hypothetical UPF0156 family protein</fullName>
    </submittedName>
</protein>
<accession>F4QNH0</accession>
<dbReference type="PANTHER" id="PTHR36582">
    <property type="entry name" value="ANTITOXIN PARD"/>
    <property type="match status" value="1"/>
</dbReference>
<dbReference type="InterPro" id="IPR038296">
    <property type="entry name" value="ParD_sf"/>
</dbReference>
<dbReference type="RefSeq" id="WP_006273060.1">
    <property type="nucleotide sequence ID" value="NZ_GL883078.1"/>
</dbReference>
<name>F4QNH0_9CAUL</name>
<dbReference type="STRING" id="715226.ABI_22900"/>
<sequence length="98" mass="10856">MPDTARPKVEKISIALTQDMAAMVREAVDSGEFASSSEVVRDALRDWKSKRTERELRLAELRQMIADGHASGYVEWTGAADIIARAREKAGLPPRDSD</sequence>
<reference evidence="4" key="1">
    <citation type="submission" date="2011-03" db="EMBL/GenBank/DDBJ databases">
        <title>Draft genome sequence of Brevundimonas diminuta.</title>
        <authorList>
            <person name="Brown P.J.B."/>
            <person name="Buechlein A."/>
            <person name="Hemmerich C."/>
            <person name="Brun Y.V."/>
        </authorList>
    </citation>
    <scope>NUCLEOTIDE SEQUENCE [LARGE SCALE GENOMIC DNA]</scope>
    <source>
        <strain evidence="4">C19</strain>
    </source>
</reference>
<evidence type="ECO:0000313" key="3">
    <source>
        <dbReference type="EMBL" id="EGF90878.1"/>
    </source>
</evidence>
<dbReference type="Pfam" id="PF03693">
    <property type="entry name" value="ParD_antitoxin"/>
    <property type="match status" value="1"/>
</dbReference>
<organism evidence="3 4">
    <name type="scientific">Asticcacaulis biprosthecium C19</name>
    <dbReference type="NCBI Taxonomy" id="715226"/>
    <lineage>
        <taxon>Bacteria</taxon>
        <taxon>Pseudomonadati</taxon>
        <taxon>Pseudomonadota</taxon>
        <taxon>Alphaproteobacteria</taxon>
        <taxon>Caulobacterales</taxon>
        <taxon>Caulobacteraceae</taxon>
        <taxon>Asticcacaulis</taxon>
    </lineage>
</organism>
<dbReference type="HOGENOM" id="CLU_144805_4_1_5"/>
<comment type="similarity">
    <text evidence="1">Belongs to the ParD antitoxin family.</text>
</comment>
<keyword evidence="4" id="KW-1185">Reference proteome</keyword>
<dbReference type="Gene3D" id="6.10.10.120">
    <property type="entry name" value="Antitoxin ParD1-like"/>
    <property type="match status" value="1"/>
</dbReference>
<dbReference type="PANTHER" id="PTHR36582:SF2">
    <property type="entry name" value="ANTITOXIN PARD"/>
    <property type="match status" value="1"/>
</dbReference>
<dbReference type="SUPFAM" id="SSF47598">
    <property type="entry name" value="Ribbon-helix-helix"/>
    <property type="match status" value="1"/>
</dbReference>
<evidence type="ECO:0000256" key="2">
    <source>
        <dbReference type="ARBA" id="ARBA00022649"/>
    </source>
</evidence>
<dbReference type="GO" id="GO:0006355">
    <property type="term" value="P:regulation of DNA-templated transcription"/>
    <property type="evidence" value="ECO:0007669"/>
    <property type="project" value="InterPro"/>
</dbReference>
<evidence type="ECO:0000256" key="1">
    <source>
        <dbReference type="ARBA" id="ARBA00008580"/>
    </source>
</evidence>
<dbReference type="NCBIfam" id="TIGR02606">
    <property type="entry name" value="antidote_CC2985"/>
    <property type="match status" value="1"/>
</dbReference>
<dbReference type="InterPro" id="IPR010985">
    <property type="entry name" value="Ribbon_hlx_hlx"/>
</dbReference>
<dbReference type="InterPro" id="IPR022789">
    <property type="entry name" value="ParD"/>
</dbReference>
<gene>
    <name evidence="3" type="ORF">ABI_22900</name>
</gene>
<proteinExistence type="inferred from homology"/>
<dbReference type="eggNOG" id="COG3609">
    <property type="taxonomic scope" value="Bacteria"/>
</dbReference>
<keyword evidence="2" id="KW-1277">Toxin-antitoxin system</keyword>
<dbReference type="OrthoDB" id="291307at2"/>
<dbReference type="CDD" id="cd22231">
    <property type="entry name" value="RHH_NikR_HicB-like"/>
    <property type="match status" value="1"/>
</dbReference>
<evidence type="ECO:0000313" key="4">
    <source>
        <dbReference type="Proteomes" id="UP000006512"/>
    </source>
</evidence>
<dbReference type="AlphaFoldDB" id="F4QNH0"/>